<dbReference type="RefSeq" id="WP_160693361.1">
    <property type="nucleotide sequence ID" value="NZ_CP047897.1"/>
</dbReference>
<dbReference type="Proteomes" id="UP000464214">
    <property type="component" value="Chromosome"/>
</dbReference>
<keyword evidence="3" id="KW-1185">Reference proteome</keyword>
<sequence length="220" mass="24971">MKRFFTLFALSACLVFTSQAQTISKVDFTKINAAIASPKSKFYYPNLLKRYMANDATLTTEEYSHLYYGYPKQPGYRPWAVNEKEDELGQMMLYENFPEIITTGAKLLQKDPFNLSVIYLMHMATGELNRAAESKKWLAKFDGLLAAIKASGNGRSPETAVVLVTPRDEYMFLNAAAQLRQDGPVQVVDKKYDLVKLKVPNKLNLTQVYFNIEKALAVKK</sequence>
<dbReference type="AlphaFoldDB" id="A0A6P1P2U1"/>
<organism evidence="2 3">
    <name type="scientific">Nibribacter ruber</name>
    <dbReference type="NCBI Taxonomy" id="2698458"/>
    <lineage>
        <taxon>Bacteria</taxon>
        <taxon>Pseudomonadati</taxon>
        <taxon>Bacteroidota</taxon>
        <taxon>Cytophagia</taxon>
        <taxon>Cytophagales</taxon>
        <taxon>Hymenobacteraceae</taxon>
        <taxon>Nibribacter</taxon>
    </lineage>
</organism>
<dbReference type="KEGG" id="nib:GU926_15160"/>
<dbReference type="Pfam" id="PF16266">
    <property type="entry name" value="DUF4919"/>
    <property type="match status" value="1"/>
</dbReference>
<feature type="signal peptide" evidence="1">
    <location>
        <begin position="1"/>
        <end position="20"/>
    </location>
</feature>
<evidence type="ECO:0000256" key="1">
    <source>
        <dbReference type="SAM" id="SignalP"/>
    </source>
</evidence>
<name>A0A6P1P2U1_9BACT</name>
<dbReference type="InterPro" id="IPR032578">
    <property type="entry name" value="DUF4919"/>
</dbReference>
<evidence type="ECO:0000313" key="2">
    <source>
        <dbReference type="EMBL" id="QHL88693.1"/>
    </source>
</evidence>
<evidence type="ECO:0000313" key="3">
    <source>
        <dbReference type="Proteomes" id="UP000464214"/>
    </source>
</evidence>
<gene>
    <name evidence="2" type="ORF">GU926_15160</name>
</gene>
<proteinExistence type="predicted"/>
<protein>
    <submittedName>
        <fullName evidence="2">DUF4919 domain-containing protein</fullName>
    </submittedName>
</protein>
<reference evidence="2 3" key="1">
    <citation type="submission" date="2020-01" db="EMBL/GenBank/DDBJ databases">
        <authorList>
            <person name="Kim M."/>
        </authorList>
    </citation>
    <scope>NUCLEOTIDE SEQUENCE [LARGE SCALE GENOMIC DNA]</scope>
    <source>
        <strain evidence="2 3">BT10</strain>
    </source>
</reference>
<accession>A0A6P1P2U1</accession>
<dbReference type="EMBL" id="CP047897">
    <property type="protein sequence ID" value="QHL88693.1"/>
    <property type="molecule type" value="Genomic_DNA"/>
</dbReference>
<keyword evidence="1" id="KW-0732">Signal</keyword>
<feature type="chain" id="PRO_5026915073" evidence="1">
    <location>
        <begin position="21"/>
        <end position="220"/>
    </location>
</feature>